<keyword evidence="9" id="KW-1208">Phospholipid metabolism</keyword>
<dbReference type="EMBL" id="DTGZ01000138">
    <property type="protein sequence ID" value="HGV98146.1"/>
    <property type="molecule type" value="Genomic_DNA"/>
</dbReference>
<comment type="caution">
    <text evidence="13">The sequence shown here is derived from an EMBL/GenBank/DDBJ whole genome shotgun (WGS) entry which is preliminary data.</text>
</comment>
<feature type="binding site" evidence="12">
    <location>
        <begin position="114"/>
        <end position="117"/>
    </location>
    <ligand>
        <name>NAD(+)</name>
        <dbReference type="ChEBI" id="CHEBI:57540"/>
    </ligand>
</feature>
<organism evidence="13">
    <name type="scientific">candidate division WOR-3 bacterium</name>
    <dbReference type="NCBI Taxonomy" id="2052148"/>
    <lineage>
        <taxon>Bacteria</taxon>
        <taxon>Bacteria division WOR-3</taxon>
    </lineage>
</organism>
<feature type="binding site" evidence="10">
    <location>
        <position position="263"/>
    </location>
    <ligand>
        <name>glycerol</name>
        <dbReference type="ChEBI" id="CHEBI:17754"/>
    </ligand>
</feature>
<evidence type="ECO:0000256" key="7">
    <source>
        <dbReference type="ARBA" id="ARBA00023098"/>
    </source>
</evidence>
<evidence type="ECO:0000256" key="11">
    <source>
        <dbReference type="PIRSR" id="PIRSR000112-2"/>
    </source>
</evidence>
<feature type="binding site" evidence="12">
    <location>
        <begin position="92"/>
        <end position="96"/>
    </location>
    <ligand>
        <name>NAD(+)</name>
        <dbReference type="ChEBI" id="CHEBI:57540"/>
    </ligand>
</feature>
<keyword evidence="5" id="KW-0560">Oxidoreductase</keyword>
<keyword evidence="6 12" id="KW-0520">NAD</keyword>
<keyword evidence="3 10" id="KW-0479">Metal-binding</keyword>
<dbReference type="PANTHER" id="PTHR43616">
    <property type="entry name" value="GLYCEROL DEHYDROGENASE"/>
    <property type="match status" value="1"/>
</dbReference>
<evidence type="ECO:0000256" key="9">
    <source>
        <dbReference type="ARBA" id="ARBA00023264"/>
    </source>
</evidence>
<evidence type="ECO:0000313" key="13">
    <source>
        <dbReference type="EMBL" id="HGV98146.1"/>
    </source>
</evidence>
<keyword evidence="2" id="KW-0444">Lipid biosynthesis</keyword>
<dbReference type="GO" id="GO:0016614">
    <property type="term" value="F:oxidoreductase activity, acting on CH-OH group of donors"/>
    <property type="evidence" value="ECO:0007669"/>
    <property type="project" value="InterPro"/>
</dbReference>
<feature type="binding site" evidence="10">
    <location>
        <position position="246"/>
    </location>
    <ligand>
        <name>glycerol</name>
        <dbReference type="ChEBI" id="CHEBI:17754"/>
    </ligand>
</feature>
<evidence type="ECO:0000256" key="3">
    <source>
        <dbReference type="ARBA" id="ARBA00022723"/>
    </source>
</evidence>
<keyword evidence="10" id="KW-0862">Zinc</keyword>
<gene>
    <name evidence="13" type="ORF">ENV60_07615</name>
</gene>
<evidence type="ECO:0000256" key="10">
    <source>
        <dbReference type="PIRSR" id="PIRSR000112-1"/>
    </source>
</evidence>
<dbReference type="GO" id="GO:0008654">
    <property type="term" value="P:phospholipid biosynthetic process"/>
    <property type="evidence" value="ECO:0007669"/>
    <property type="project" value="UniProtKB-KW"/>
</dbReference>
<accession>A0A7C4TD63</accession>
<keyword evidence="4" id="KW-0521">NADP</keyword>
<evidence type="ECO:0000256" key="1">
    <source>
        <dbReference type="ARBA" id="ARBA00022490"/>
    </source>
</evidence>
<keyword evidence="7" id="KW-0443">Lipid metabolism</keyword>
<feature type="binding site" evidence="10">
    <location>
        <position position="167"/>
    </location>
    <ligand>
        <name>glycerol</name>
        <dbReference type="ChEBI" id="CHEBI:17754"/>
    </ligand>
</feature>
<dbReference type="Pfam" id="PF13685">
    <property type="entry name" value="Fe-ADH_2"/>
    <property type="match status" value="1"/>
</dbReference>
<comment type="cofactor">
    <cofactor evidence="10">
        <name>Zn(2+)</name>
        <dbReference type="ChEBI" id="CHEBI:29105"/>
    </cofactor>
    <text evidence="10">Binds 1 zinc ion per subunit.</text>
</comment>
<feature type="binding site" evidence="11">
    <location>
        <position position="119"/>
    </location>
    <ligand>
        <name>glycerol</name>
        <dbReference type="ChEBI" id="CHEBI:17754"/>
    </ligand>
</feature>
<feature type="binding site" evidence="12">
    <location>
        <position position="123"/>
    </location>
    <ligand>
        <name>NAD(+)</name>
        <dbReference type="ChEBI" id="CHEBI:57540"/>
    </ligand>
</feature>
<dbReference type="PANTHER" id="PTHR43616:SF5">
    <property type="entry name" value="GLYCEROL DEHYDROGENASE 1"/>
    <property type="match status" value="1"/>
</dbReference>
<dbReference type="PIRSF" id="PIRSF000112">
    <property type="entry name" value="Glycerol_dehydrogenase"/>
    <property type="match status" value="1"/>
</dbReference>
<dbReference type="AlphaFoldDB" id="A0A7C4TD63"/>
<dbReference type="SUPFAM" id="SSF56796">
    <property type="entry name" value="Dehydroquinate synthase-like"/>
    <property type="match status" value="1"/>
</dbReference>
<dbReference type="GO" id="GO:0046872">
    <property type="term" value="F:metal ion binding"/>
    <property type="evidence" value="ECO:0007669"/>
    <property type="project" value="UniProtKB-KW"/>
</dbReference>
<evidence type="ECO:0000256" key="4">
    <source>
        <dbReference type="ARBA" id="ARBA00022857"/>
    </source>
</evidence>
<evidence type="ECO:0000256" key="2">
    <source>
        <dbReference type="ARBA" id="ARBA00022516"/>
    </source>
</evidence>
<reference evidence="13" key="1">
    <citation type="journal article" date="2020" name="mSystems">
        <title>Genome- and Community-Level Interaction Insights into Carbon Utilization and Element Cycling Functions of Hydrothermarchaeota in Hydrothermal Sediment.</title>
        <authorList>
            <person name="Zhou Z."/>
            <person name="Liu Y."/>
            <person name="Xu W."/>
            <person name="Pan J."/>
            <person name="Luo Z.H."/>
            <person name="Li M."/>
        </authorList>
    </citation>
    <scope>NUCLEOTIDE SEQUENCE [LARGE SCALE GENOMIC DNA]</scope>
    <source>
        <strain evidence="13">SpSt-774</strain>
    </source>
</reference>
<dbReference type="InterPro" id="IPR016205">
    <property type="entry name" value="Glycerol_DH"/>
</dbReference>
<proteinExistence type="predicted"/>
<dbReference type="Gene3D" id="1.20.1090.10">
    <property type="entry name" value="Dehydroquinate synthase-like - alpha domain"/>
    <property type="match status" value="1"/>
</dbReference>
<evidence type="ECO:0000256" key="6">
    <source>
        <dbReference type="ARBA" id="ARBA00023027"/>
    </source>
</evidence>
<evidence type="ECO:0000256" key="8">
    <source>
        <dbReference type="ARBA" id="ARBA00023209"/>
    </source>
</evidence>
<sequence>MKTPHFFEIGWNIIKDTPQFLNLHNLMFKNVLILGDTKTFKIGGNKIATLLRKSGAGVVKKYIVRSDDSTVSEVKKTIQQKNPDLVIGFGGGKVLDVAKLAAGETGIKFISIPTILSNDGIASPISVITNGKGIPVSHRTCPPYGIIVDLEIIKKAPIRHLKAGVGDLISNLSSVFDCRLAQKRNKEKIDPGILNLAEVGAKRILNCPTKNIKSKIFLTELIDGLIKSGLAMCLAGSSRPASGSEHKLSHSFDYLFPERKSLHGEQVGIFSLFTMALQKNSYLKKVERLYQKIRFPQKLSYLGICLKDFVRILKKTRKFRPRRYTILDERNLSERTIKSIVRKVKI</sequence>
<evidence type="ECO:0000256" key="12">
    <source>
        <dbReference type="PIRSR" id="PIRSR000112-3"/>
    </source>
</evidence>
<keyword evidence="1" id="KW-0963">Cytoplasm</keyword>
<protein>
    <submittedName>
        <fullName evidence="13">Iron-containing alcohol dehydrogenase</fullName>
    </submittedName>
</protein>
<evidence type="ECO:0000256" key="5">
    <source>
        <dbReference type="ARBA" id="ARBA00023002"/>
    </source>
</evidence>
<keyword evidence="8" id="KW-0594">Phospholipid biosynthesis</keyword>
<dbReference type="Gene3D" id="3.40.50.1970">
    <property type="match status" value="1"/>
</dbReference>
<name>A0A7C4TD63_UNCW3</name>
<dbReference type="InterPro" id="IPR032837">
    <property type="entry name" value="G1PDH"/>
</dbReference>